<proteinExistence type="inferred from homology"/>
<evidence type="ECO:0000256" key="3">
    <source>
        <dbReference type="ARBA" id="ARBA00022475"/>
    </source>
</evidence>
<feature type="transmembrane region" description="Helical" evidence="8">
    <location>
        <begin position="20"/>
        <end position="38"/>
    </location>
</feature>
<name>A0A1H6FC42_9GAMM</name>
<evidence type="ECO:0000256" key="6">
    <source>
        <dbReference type="ARBA" id="ARBA00023136"/>
    </source>
</evidence>
<comment type="subcellular location">
    <subcellularLocation>
        <location evidence="1">Cell membrane</location>
        <topology evidence="1">Single-pass membrane protein</topology>
    </subcellularLocation>
    <subcellularLocation>
        <location evidence="7">Cell membrane</location>
        <topology evidence="7">Single-pass type II membrane protein</topology>
    </subcellularLocation>
</comment>
<sequence length="143" mass="15717">MNLRHHLPEDSESLIDLAPLIDVVFILLIFFMVSTTFVQESELEVNLPEASKAPSAAPPQTITVQVDSQGHFAVGGKTLFNDRLDTLRRALEREIKKYDNDKPSLLINADGGAPHRAVVMVMDAAQQAGIRQVGIATRSPEQD</sequence>
<dbReference type="OrthoDB" id="9793581at2"/>
<evidence type="ECO:0000256" key="8">
    <source>
        <dbReference type="SAM" id="Phobius"/>
    </source>
</evidence>
<dbReference type="Pfam" id="PF02472">
    <property type="entry name" value="ExbD"/>
    <property type="match status" value="1"/>
</dbReference>
<accession>A0A1H6FC42</accession>
<evidence type="ECO:0000256" key="5">
    <source>
        <dbReference type="ARBA" id="ARBA00022989"/>
    </source>
</evidence>
<dbReference type="RefSeq" id="WP_103921262.1">
    <property type="nucleotide sequence ID" value="NZ_FMSV02000537.1"/>
</dbReference>
<protein>
    <submittedName>
        <fullName evidence="9">Biopolymer transport protein ExbD</fullName>
    </submittedName>
</protein>
<dbReference type="GO" id="GO:0005886">
    <property type="term" value="C:plasma membrane"/>
    <property type="evidence" value="ECO:0007669"/>
    <property type="project" value="UniProtKB-SubCell"/>
</dbReference>
<evidence type="ECO:0000256" key="2">
    <source>
        <dbReference type="ARBA" id="ARBA00005811"/>
    </source>
</evidence>
<keyword evidence="10" id="KW-1185">Reference proteome</keyword>
<comment type="similarity">
    <text evidence="2 7">Belongs to the ExbD/TolR family.</text>
</comment>
<dbReference type="PANTHER" id="PTHR30558">
    <property type="entry name" value="EXBD MEMBRANE COMPONENT OF PMF-DRIVEN MACROMOLECULE IMPORT SYSTEM"/>
    <property type="match status" value="1"/>
</dbReference>
<dbReference type="Proteomes" id="UP000236724">
    <property type="component" value="Unassembled WGS sequence"/>
</dbReference>
<dbReference type="GO" id="GO:0022857">
    <property type="term" value="F:transmembrane transporter activity"/>
    <property type="evidence" value="ECO:0007669"/>
    <property type="project" value="InterPro"/>
</dbReference>
<evidence type="ECO:0000256" key="7">
    <source>
        <dbReference type="RuleBase" id="RU003879"/>
    </source>
</evidence>
<keyword evidence="7" id="KW-0813">Transport</keyword>
<evidence type="ECO:0000256" key="4">
    <source>
        <dbReference type="ARBA" id="ARBA00022692"/>
    </source>
</evidence>
<dbReference type="AlphaFoldDB" id="A0A1H6FC42"/>
<dbReference type="InterPro" id="IPR003400">
    <property type="entry name" value="ExbD"/>
</dbReference>
<dbReference type="EMBL" id="FMSV02000537">
    <property type="protein sequence ID" value="SEH07627.1"/>
    <property type="molecule type" value="Genomic_DNA"/>
</dbReference>
<reference evidence="9 10" key="1">
    <citation type="submission" date="2016-10" db="EMBL/GenBank/DDBJ databases">
        <authorList>
            <person name="de Groot N.N."/>
        </authorList>
    </citation>
    <scope>NUCLEOTIDE SEQUENCE [LARGE SCALE GENOMIC DNA]</scope>
    <source>
        <strain evidence="9">MBHS1</strain>
    </source>
</reference>
<dbReference type="Gene3D" id="3.30.420.270">
    <property type="match status" value="1"/>
</dbReference>
<organism evidence="9 10">
    <name type="scientific">Candidatus Venteria ishoeyi</name>
    <dbReference type="NCBI Taxonomy" id="1899563"/>
    <lineage>
        <taxon>Bacteria</taxon>
        <taxon>Pseudomonadati</taxon>
        <taxon>Pseudomonadota</taxon>
        <taxon>Gammaproteobacteria</taxon>
        <taxon>Thiotrichales</taxon>
        <taxon>Thiotrichaceae</taxon>
        <taxon>Venteria</taxon>
    </lineage>
</organism>
<keyword evidence="5 8" id="KW-1133">Transmembrane helix</keyword>
<keyword evidence="4 7" id="KW-0812">Transmembrane</keyword>
<evidence type="ECO:0000313" key="9">
    <source>
        <dbReference type="EMBL" id="SEH07627.1"/>
    </source>
</evidence>
<gene>
    <name evidence="9" type="primary">exbD_2</name>
    <name evidence="9" type="ORF">MBHS_03505</name>
</gene>
<keyword evidence="6 8" id="KW-0472">Membrane</keyword>
<dbReference type="PANTHER" id="PTHR30558:SF3">
    <property type="entry name" value="BIOPOLYMER TRANSPORT PROTEIN EXBD-RELATED"/>
    <property type="match status" value="1"/>
</dbReference>
<dbReference type="GO" id="GO:0015031">
    <property type="term" value="P:protein transport"/>
    <property type="evidence" value="ECO:0007669"/>
    <property type="project" value="UniProtKB-KW"/>
</dbReference>
<keyword evidence="7" id="KW-0653">Protein transport</keyword>
<evidence type="ECO:0000313" key="10">
    <source>
        <dbReference type="Proteomes" id="UP000236724"/>
    </source>
</evidence>
<keyword evidence="3" id="KW-1003">Cell membrane</keyword>
<evidence type="ECO:0000256" key="1">
    <source>
        <dbReference type="ARBA" id="ARBA00004162"/>
    </source>
</evidence>